<reference evidence="4 5" key="1">
    <citation type="submission" date="2020-04" db="EMBL/GenBank/DDBJ databases">
        <title>Advantages and limits of metagenomic assembly and binning of a giant virus.</title>
        <authorList>
            <person name="Schulz F."/>
            <person name="Andreani J."/>
            <person name="Francis R."/>
            <person name="Boudjemaa H."/>
            <person name="Bou Khalil J.Y."/>
            <person name="Lee J."/>
            <person name="La Scola B."/>
            <person name="Woyke T."/>
        </authorList>
    </citation>
    <scope>NUCLEOTIDE SEQUENCE [LARGE SCALE GENOMIC DNA]</scope>
    <source>
        <strain evidence="4 5">FV1/VV64</strain>
    </source>
</reference>
<dbReference type="InterPro" id="IPR049304">
    <property type="entry name" value="Gly_rich_dom"/>
</dbReference>
<keyword evidence="1" id="KW-0175">Coiled coil</keyword>
<keyword evidence="5" id="KW-1185">Reference proteome</keyword>
<feature type="compositionally biased region" description="Polar residues" evidence="2">
    <location>
        <begin position="375"/>
        <end position="385"/>
    </location>
</feature>
<feature type="coiled-coil region" evidence="1">
    <location>
        <begin position="104"/>
        <end position="135"/>
    </location>
</feature>
<proteinExistence type="predicted"/>
<evidence type="ECO:0000313" key="4">
    <source>
        <dbReference type="EMBL" id="QKF94564.1"/>
    </source>
</evidence>
<accession>A0A7D3QVR0</accession>
<evidence type="ECO:0000256" key="1">
    <source>
        <dbReference type="SAM" id="Coils"/>
    </source>
</evidence>
<sequence length="400" mass="43012">MNLNTYYKRKNSEEKPPMNILKSTQSKPINTNPKYITPQKINLSQDKDALSYKRNNDGHTTYTIYNNNSNEMYAVVNSLSKKVSKISNQNKTNMLELEQMKPIIENHTSNLSNLKQIVNDSNKNLEDTKQNINQKFIEIQPYMDIGNTIFSKLPVYYELDDLTKSLDKPIIDYTRCSYGYSKTYNEVNKIHRISVLKNINKIFVTLIGGGGAGGLGYITNNYYYSGGGGGSGAYARRIPLKVSQGHFIIIKVGKGGDLSKNMDGSDSSIEIVNNGGHVLHKIIANGGKNAHPLSQDDISVKGGAAGINTGAYFRNGTSGNDGSVSLPSQTNVYGGDGADSGFASGGLGGGKIIGDDVDFIGSDGSYGSGGGGSAPRTNIDSNGKLSGNGGDGFIMIEFSD</sequence>
<gene>
    <name evidence="4" type="ORF">Fadolivirus_1_1106</name>
</gene>
<dbReference type="Pfam" id="PF21722">
    <property type="entry name" value="Gly_rich_2"/>
    <property type="match status" value="1"/>
</dbReference>
<evidence type="ECO:0000256" key="2">
    <source>
        <dbReference type="SAM" id="MobiDB-lite"/>
    </source>
</evidence>
<evidence type="ECO:0000259" key="3">
    <source>
        <dbReference type="Pfam" id="PF21722"/>
    </source>
</evidence>
<dbReference type="Proteomes" id="UP001162001">
    <property type="component" value="Segment"/>
</dbReference>
<protein>
    <recommendedName>
        <fullName evidence="3">Glycine-rich domain-containing protein</fullName>
    </recommendedName>
</protein>
<name>A0A7D3QVR0_9VIRU</name>
<feature type="region of interest" description="Disordered" evidence="2">
    <location>
        <begin position="364"/>
        <end position="385"/>
    </location>
</feature>
<feature type="compositionally biased region" description="Gly residues" evidence="2">
    <location>
        <begin position="364"/>
        <end position="373"/>
    </location>
</feature>
<organism evidence="4 5">
    <name type="scientific">Fadolivirus FV1/VV64</name>
    <dbReference type="NCBI Taxonomy" id="3070911"/>
    <lineage>
        <taxon>Viruses</taxon>
        <taxon>Varidnaviria</taxon>
        <taxon>Bamfordvirae</taxon>
        <taxon>Nucleocytoviricota</taxon>
        <taxon>Megaviricetes</taxon>
        <taxon>Imitervirales</taxon>
        <taxon>Mimiviridae</taxon>
        <taxon>Klosneuvirinae</taxon>
        <taxon>Fadolivirus</taxon>
        <taxon>Fadolivirus algeromassiliense</taxon>
    </lineage>
</organism>
<evidence type="ECO:0000313" key="5">
    <source>
        <dbReference type="Proteomes" id="UP001162001"/>
    </source>
</evidence>
<feature type="domain" description="Glycine-rich" evidence="3">
    <location>
        <begin position="196"/>
        <end position="398"/>
    </location>
</feature>
<dbReference type="EMBL" id="MT418680">
    <property type="protein sequence ID" value="QKF94564.1"/>
    <property type="molecule type" value="Genomic_DNA"/>
</dbReference>